<dbReference type="SUPFAM" id="SSF81301">
    <property type="entry name" value="Nucleotidyltransferase"/>
    <property type="match status" value="1"/>
</dbReference>
<dbReference type="InterPro" id="IPR043519">
    <property type="entry name" value="NT_sf"/>
</dbReference>
<accession>A0ABZ2CI93</accession>
<dbReference type="CDD" id="cd05399">
    <property type="entry name" value="NT_Rel-Spo_like"/>
    <property type="match status" value="1"/>
</dbReference>
<dbReference type="PANTHER" id="PTHR47837">
    <property type="entry name" value="GTP PYROPHOSPHOKINASE YJBM"/>
    <property type="match status" value="1"/>
</dbReference>
<evidence type="ECO:0000313" key="4">
    <source>
        <dbReference type="Proteomes" id="UP001357223"/>
    </source>
</evidence>
<keyword evidence="4" id="KW-1185">Reference proteome</keyword>
<dbReference type="Pfam" id="PF04607">
    <property type="entry name" value="RelA_SpoT"/>
    <property type="match status" value="1"/>
</dbReference>
<gene>
    <name evidence="3" type="ORF">R4Z09_04435</name>
</gene>
<evidence type="ECO:0000259" key="2">
    <source>
        <dbReference type="SMART" id="SM00954"/>
    </source>
</evidence>
<dbReference type="Gene3D" id="1.10.287.860">
    <property type="entry name" value="Nucleotidyltransferase"/>
    <property type="match status" value="1"/>
</dbReference>
<proteinExistence type="predicted"/>
<feature type="domain" description="RelA/SpoT" evidence="2">
    <location>
        <begin position="63"/>
        <end position="186"/>
    </location>
</feature>
<dbReference type="EMBL" id="CP137640">
    <property type="protein sequence ID" value="WVX82255.1"/>
    <property type="molecule type" value="Genomic_DNA"/>
</dbReference>
<dbReference type="RefSeq" id="WP_338451159.1">
    <property type="nucleotide sequence ID" value="NZ_CP137640.1"/>
</dbReference>
<sequence>MIPTEELKKKIHETEILQSNLLEWKEHLFVYKFALEEINTKLKILNEEYQYIHNHNPIEHMKSRIKSPASIAKKLQRKGLEITVGNAIEQIHDIAGVRITCSFISDIYTMFDAICRQDDIEVIRVKDYIKKPKANGYKSLHLIVKIPVFLSNDVKKVKVEIQIRTIAMDFWASLEHKIYYKFEKEIPEELQLELKKAADAAHFLDEKMKKIRDDVDLFKLEEMKI</sequence>
<reference evidence="3 4" key="1">
    <citation type="submission" date="2023-10" db="EMBL/GenBank/DDBJ databases">
        <title>Niallia locisalis sp.nov. isolated from a salt pond sample.</title>
        <authorList>
            <person name="Li X.-J."/>
            <person name="Dong L."/>
        </authorList>
    </citation>
    <scope>NUCLEOTIDE SEQUENCE [LARGE SCALE GENOMIC DNA]</scope>
    <source>
        <strain evidence="3 4">DSM 29761</strain>
    </source>
</reference>
<evidence type="ECO:0000256" key="1">
    <source>
        <dbReference type="ARBA" id="ARBA00004976"/>
    </source>
</evidence>
<name>A0ABZ2CI93_9BACI</name>
<dbReference type="PANTHER" id="PTHR47837:SF2">
    <property type="entry name" value="GTP PYROPHOSPHOKINASE YWAC"/>
    <property type="match status" value="1"/>
</dbReference>
<dbReference type="Proteomes" id="UP001357223">
    <property type="component" value="Chromosome"/>
</dbReference>
<protein>
    <submittedName>
        <fullName evidence="3">GTP pyrophosphokinase family protein</fullName>
    </submittedName>
</protein>
<dbReference type="Gene3D" id="3.30.460.10">
    <property type="entry name" value="Beta Polymerase, domain 2"/>
    <property type="match status" value="1"/>
</dbReference>
<dbReference type="InterPro" id="IPR007685">
    <property type="entry name" value="RelA_SpoT"/>
</dbReference>
<comment type="pathway">
    <text evidence="1">Purine metabolism; ppGpp biosynthesis; ppGpp from GTP: step 1/2.</text>
</comment>
<evidence type="ECO:0000313" key="3">
    <source>
        <dbReference type="EMBL" id="WVX82255.1"/>
    </source>
</evidence>
<dbReference type="SMART" id="SM00954">
    <property type="entry name" value="RelA_SpoT"/>
    <property type="match status" value="1"/>
</dbReference>
<dbReference type="InterPro" id="IPR052366">
    <property type="entry name" value="GTP_Pyrophosphokinase"/>
</dbReference>
<organism evidence="3 4">
    <name type="scientific">Niallia oryzisoli</name>
    <dbReference type="NCBI Taxonomy" id="1737571"/>
    <lineage>
        <taxon>Bacteria</taxon>
        <taxon>Bacillati</taxon>
        <taxon>Bacillota</taxon>
        <taxon>Bacilli</taxon>
        <taxon>Bacillales</taxon>
        <taxon>Bacillaceae</taxon>
        <taxon>Niallia</taxon>
    </lineage>
</organism>